<feature type="region of interest" description="Disordered" evidence="4">
    <location>
        <begin position="25"/>
        <end position="49"/>
    </location>
</feature>
<proteinExistence type="predicted"/>
<evidence type="ECO:0000313" key="6">
    <source>
        <dbReference type="EMBL" id="TCK75587.1"/>
    </source>
</evidence>
<dbReference type="Pfam" id="PF13429">
    <property type="entry name" value="TPR_15"/>
    <property type="match status" value="1"/>
</dbReference>
<evidence type="ECO:0000256" key="5">
    <source>
        <dbReference type="SAM" id="SignalP"/>
    </source>
</evidence>
<accession>A0A4R1LD23</accession>
<feature type="repeat" description="TPR" evidence="3">
    <location>
        <begin position="320"/>
        <end position="353"/>
    </location>
</feature>
<dbReference type="OrthoDB" id="115009at2"/>
<dbReference type="PANTHER" id="PTHR44227:SF3">
    <property type="entry name" value="PROTEIN O-MANNOSYL-TRANSFERASE TMTC4"/>
    <property type="match status" value="1"/>
</dbReference>
<gene>
    <name evidence="6" type="ORF">C7378_0573</name>
</gene>
<dbReference type="InterPro" id="IPR052346">
    <property type="entry name" value="O-mannosyl-transferase_TMTC"/>
</dbReference>
<feature type="chain" id="PRO_5020969251" evidence="5">
    <location>
        <begin position="21"/>
        <end position="438"/>
    </location>
</feature>
<comment type="caution">
    <text evidence="6">The sequence shown here is derived from an EMBL/GenBank/DDBJ whole genome shotgun (WGS) entry which is preliminary data.</text>
</comment>
<keyword evidence="1" id="KW-0677">Repeat</keyword>
<name>A0A4R1LD23_9BACT</name>
<dbReference type="SMART" id="SM00028">
    <property type="entry name" value="TPR"/>
    <property type="match status" value="7"/>
</dbReference>
<dbReference type="Proteomes" id="UP000295210">
    <property type="component" value="Unassembled WGS sequence"/>
</dbReference>
<feature type="repeat" description="TPR" evidence="3">
    <location>
        <begin position="77"/>
        <end position="110"/>
    </location>
</feature>
<dbReference type="Gene3D" id="1.25.40.10">
    <property type="entry name" value="Tetratricopeptide repeat domain"/>
    <property type="match status" value="3"/>
</dbReference>
<keyword evidence="7" id="KW-1185">Reference proteome</keyword>
<reference evidence="6 7" key="1">
    <citation type="submission" date="2019-03" db="EMBL/GenBank/DDBJ databases">
        <title>Genomic Encyclopedia of Type Strains, Phase IV (KMG-IV): sequencing the most valuable type-strain genomes for metagenomic binning, comparative biology and taxonomic classification.</title>
        <authorList>
            <person name="Goeker M."/>
        </authorList>
    </citation>
    <scope>NUCLEOTIDE SEQUENCE [LARGE SCALE GENOMIC DNA]</scope>
    <source>
        <strain evidence="6 7">DSM 103428</strain>
    </source>
</reference>
<dbReference type="PANTHER" id="PTHR44227">
    <property type="match status" value="1"/>
</dbReference>
<keyword evidence="5" id="KW-0732">Signal</keyword>
<evidence type="ECO:0000256" key="4">
    <source>
        <dbReference type="SAM" id="MobiDB-lite"/>
    </source>
</evidence>
<dbReference type="PROSITE" id="PS50005">
    <property type="entry name" value="TPR"/>
    <property type="match status" value="2"/>
</dbReference>
<dbReference type="RefSeq" id="WP_131991456.1">
    <property type="nucleotide sequence ID" value="NZ_SMGK01000001.1"/>
</dbReference>
<feature type="compositionally biased region" description="Polar residues" evidence="4">
    <location>
        <begin position="31"/>
        <end position="49"/>
    </location>
</feature>
<feature type="signal peptide" evidence="5">
    <location>
        <begin position="1"/>
        <end position="20"/>
    </location>
</feature>
<dbReference type="InterPro" id="IPR011990">
    <property type="entry name" value="TPR-like_helical_dom_sf"/>
</dbReference>
<evidence type="ECO:0000256" key="1">
    <source>
        <dbReference type="ARBA" id="ARBA00022737"/>
    </source>
</evidence>
<evidence type="ECO:0000256" key="3">
    <source>
        <dbReference type="PROSITE-ProRule" id="PRU00339"/>
    </source>
</evidence>
<protein>
    <submittedName>
        <fullName evidence="6">Tetratricopeptide repeat protein</fullName>
    </submittedName>
</protein>
<dbReference type="EMBL" id="SMGK01000001">
    <property type="protein sequence ID" value="TCK75587.1"/>
    <property type="molecule type" value="Genomic_DNA"/>
</dbReference>
<dbReference type="Pfam" id="PF13432">
    <property type="entry name" value="TPR_16"/>
    <property type="match status" value="1"/>
</dbReference>
<dbReference type="SUPFAM" id="SSF48452">
    <property type="entry name" value="TPR-like"/>
    <property type="match status" value="1"/>
</dbReference>
<keyword evidence="2 3" id="KW-0802">TPR repeat</keyword>
<evidence type="ECO:0000256" key="2">
    <source>
        <dbReference type="ARBA" id="ARBA00022803"/>
    </source>
</evidence>
<sequence>MQKLVLLAALSAMTAAGAVAQSAPLPPGTSVDDQPNLSAPVPTNSPVTTAESDIDAKNYGAARSLLDTWLSAHTLDARALFDRGYIEDAQGHTDGAAVYYRRAIAADPKLFEPRLALGLILAGEGKSNEAIDQLKAAVPLTPNPPNPAAKAQALRALAQLLRTSDPDGAKQALLAALSMSPETVGDTLLTGEIADAEGDSATAEAAYRRVLNVQPESSAATAGLVHLLIASKKYAEAEPLVKSALSRDPDDPALNTELASILNAEGKQQESVGVLEKLHQQQPGDKLITGMLADAYDQTGAAAKAEPLYQQLVAASPNDPALLAERGDNLIKQQRYAEAVSVLERATQLAPGNGNAWSSLAFAASEDHQPEVTLQSLSMRSKTMPETPATYFLRATAYDTLHQTKLAAENYHKFLDVAGSQFPDQVWQAKHRLVALGK</sequence>
<evidence type="ECO:0000313" key="7">
    <source>
        <dbReference type="Proteomes" id="UP000295210"/>
    </source>
</evidence>
<dbReference type="AlphaFoldDB" id="A0A4R1LD23"/>
<dbReference type="Pfam" id="PF13181">
    <property type="entry name" value="TPR_8"/>
    <property type="match status" value="1"/>
</dbReference>
<dbReference type="InterPro" id="IPR019734">
    <property type="entry name" value="TPR_rpt"/>
</dbReference>
<organism evidence="6 7">
    <name type="scientific">Acidipila rosea</name>
    <dbReference type="NCBI Taxonomy" id="768535"/>
    <lineage>
        <taxon>Bacteria</taxon>
        <taxon>Pseudomonadati</taxon>
        <taxon>Acidobacteriota</taxon>
        <taxon>Terriglobia</taxon>
        <taxon>Terriglobales</taxon>
        <taxon>Acidobacteriaceae</taxon>
        <taxon>Acidipila</taxon>
    </lineage>
</organism>